<feature type="signal peptide" evidence="2">
    <location>
        <begin position="1"/>
        <end position="27"/>
    </location>
</feature>
<comment type="caution">
    <text evidence="3">The sequence shown here is derived from an EMBL/GenBank/DDBJ whole genome shotgun (WGS) entry which is preliminary data.</text>
</comment>
<feature type="chain" id="PRO_5008068742" description="Lipoprotein" evidence="2">
    <location>
        <begin position="28"/>
        <end position="150"/>
    </location>
</feature>
<evidence type="ECO:0000313" key="4">
    <source>
        <dbReference type="Proteomes" id="UP000077628"/>
    </source>
</evidence>
<dbReference type="EMBL" id="LUUK01000220">
    <property type="protein sequence ID" value="OAI12542.1"/>
    <property type="molecule type" value="Genomic_DNA"/>
</dbReference>
<gene>
    <name evidence="3" type="ORF">A1355_14440</name>
</gene>
<sequence>MKTIHPKSKLIGAVLLSVAALTITACSDDKSQPAGSEKSAAKAKAPEKKHVEHGEATDTAKFRFEKEFAQKCTERELRNSNNPDVDKPRLEESCGCIARHMSEDLADTEAEKYLKEHEDTHSLQIKFDAAAYFCLQNKPVPKGPHLFGKP</sequence>
<keyword evidence="4" id="KW-1185">Reference proteome</keyword>
<dbReference type="STRING" id="702114.A1355_14440"/>
<feature type="compositionally biased region" description="Basic and acidic residues" evidence="1">
    <location>
        <begin position="44"/>
        <end position="60"/>
    </location>
</feature>
<proteinExistence type="predicted"/>
<evidence type="ECO:0000256" key="1">
    <source>
        <dbReference type="SAM" id="MobiDB-lite"/>
    </source>
</evidence>
<name>A0A177N3T7_9GAMM</name>
<protein>
    <recommendedName>
        <fullName evidence="5">Lipoprotein</fullName>
    </recommendedName>
</protein>
<dbReference type="AlphaFoldDB" id="A0A177N3T7"/>
<reference evidence="4" key="1">
    <citation type="submission" date="2016-03" db="EMBL/GenBank/DDBJ databases">
        <authorList>
            <person name="Heylen K."/>
            <person name="De Vos P."/>
            <person name="Vekeman B."/>
        </authorList>
    </citation>
    <scope>NUCLEOTIDE SEQUENCE [LARGE SCALE GENOMIC DNA]</scope>
    <source>
        <strain evidence="4">R-45383</strain>
    </source>
</reference>
<dbReference type="OrthoDB" id="5572531at2"/>
<evidence type="ECO:0000313" key="3">
    <source>
        <dbReference type="EMBL" id="OAI12542.1"/>
    </source>
</evidence>
<accession>A0A177N3T7</accession>
<feature type="region of interest" description="Disordered" evidence="1">
    <location>
        <begin position="27"/>
        <end position="60"/>
    </location>
</feature>
<keyword evidence="2" id="KW-0732">Signal</keyword>
<dbReference type="Proteomes" id="UP000077628">
    <property type="component" value="Unassembled WGS sequence"/>
</dbReference>
<organism evidence="3 4">
    <name type="scientific">Methylomonas koyamae</name>
    <dbReference type="NCBI Taxonomy" id="702114"/>
    <lineage>
        <taxon>Bacteria</taxon>
        <taxon>Pseudomonadati</taxon>
        <taxon>Pseudomonadota</taxon>
        <taxon>Gammaproteobacteria</taxon>
        <taxon>Methylococcales</taxon>
        <taxon>Methylococcaceae</taxon>
        <taxon>Methylomonas</taxon>
    </lineage>
</organism>
<dbReference type="PROSITE" id="PS51257">
    <property type="entry name" value="PROKAR_LIPOPROTEIN"/>
    <property type="match status" value="1"/>
</dbReference>
<evidence type="ECO:0000256" key="2">
    <source>
        <dbReference type="SAM" id="SignalP"/>
    </source>
</evidence>
<evidence type="ECO:0008006" key="5">
    <source>
        <dbReference type="Google" id="ProtNLM"/>
    </source>
</evidence>
<dbReference type="RefSeq" id="WP_064031439.1">
    <property type="nucleotide sequence ID" value="NZ_LUUK01000220.1"/>
</dbReference>